<dbReference type="EMBL" id="CP000471">
    <property type="protein sequence ID" value="ABK42643.1"/>
    <property type="molecule type" value="Genomic_DNA"/>
</dbReference>
<accession>A0L3V0</accession>
<dbReference type="KEGG" id="mgm:Mmc1_3219"/>
<dbReference type="HOGENOM" id="CLU_052663_0_0_5"/>
<evidence type="ECO:0000259" key="1">
    <source>
        <dbReference type="Pfam" id="PF13546"/>
    </source>
</evidence>
<dbReference type="AlphaFoldDB" id="A0L3V0"/>
<dbReference type="RefSeq" id="WP_011711816.1">
    <property type="nucleotide sequence ID" value="NC_008576.1"/>
</dbReference>
<proteinExistence type="predicted"/>
<evidence type="ECO:0000313" key="3">
    <source>
        <dbReference type="EMBL" id="ABK44104.1"/>
    </source>
</evidence>
<name>A0L3V0_MAGMM</name>
<evidence type="ECO:0000313" key="2">
    <source>
        <dbReference type="EMBL" id="ABK42643.1"/>
    </source>
</evidence>
<protein>
    <recommendedName>
        <fullName evidence="1">Transposase IS701-like DDE domain-containing protein</fullName>
    </recommendedName>
</protein>
<evidence type="ECO:0000313" key="5">
    <source>
        <dbReference type="EMBL" id="ABK45709.1"/>
    </source>
</evidence>
<dbReference type="OrthoDB" id="53473at2"/>
<dbReference type="EMBL" id="CP000471">
    <property type="protein sequence ID" value="ABK45926.1"/>
    <property type="molecule type" value="Genomic_DNA"/>
</dbReference>
<feature type="domain" description="Transposase IS701-like DDE" evidence="1">
    <location>
        <begin position="69"/>
        <end position="285"/>
    </location>
</feature>
<dbReference type="SUPFAM" id="SSF53098">
    <property type="entry name" value="Ribonuclease H-like"/>
    <property type="match status" value="1"/>
</dbReference>
<dbReference type="Proteomes" id="UP000002586">
    <property type="component" value="Chromosome"/>
</dbReference>
<dbReference type="KEGG" id="mgm:Mmc1_3441"/>
<reference evidence="7" key="2">
    <citation type="journal article" date="2009" name="Appl. Environ. Microbiol.">
        <title>Complete genome sequence of the chemolithoautotrophic marine magnetotactic coccus strain MC-1.</title>
        <authorList>
            <person name="Schubbe S."/>
            <person name="Williams T.J."/>
            <person name="Xie G."/>
            <person name="Kiss H.E."/>
            <person name="Brettin T.S."/>
            <person name="Martinez D."/>
            <person name="Ross C.A."/>
            <person name="Schuler D."/>
            <person name="Cox B.L."/>
            <person name="Nealson K.H."/>
            <person name="Bazylinski D.A."/>
        </authorList>
    </citation>
    <scope>NUCLEOTIDE SEQUENCE [LARGE SCALE GENOMIC DNA]</scope>
    <source>
        <strain evidence="7">ATCC BAA-1437 / JCM 17883 / MC-1</strain>
    </source>
</reference>
<dbReference type="Pfam" id="PF13546">
    <property type="entry name" value="DDE_5"/>
    <property type="match status" value="1"/>
</dbReference>
<reference evidence="2" key="1">
    <citation type="submission" date="2006-09" db="EMBL/GenBank/DDBJ databases">
        <title>Complete sequence of Magnetococcus sp. MC-1.</title>
        <authorList>
            <consortium name="US DOE Joint Genome Institute"/>
            <person name="Copeland A."/>
            <person name="Lucas S."/>
            <person name="Lapidus A."/>
            <person name="Barry K."/>
            <person name="Detter J.C."/>
            <person name="Glavina del Rio T."/>
            <person name="Hammon N."/>
            <person name="Israni S."/>
            <person name="Dalin E."/>
            <person name="Tice H."/>
            <person name="Pitluck S."/>
            <person name="Kiss H."/>
            <person name="Goodwin L.A."/>
            <person name="Brettin T."/>
            <person name="Bruce D."/>
            <person name="Han C."/>
            <person name="Tapia R."/>
            <person name="Gilna P."/>
            <person name="Schmutz J."/>
            <person name="Larimer F."/>
            <person name="Land M."/>
            <person name="Hauser L."/>
            <person name="Kyrpides N."/>
            <person name="Mikhailova N."/>
            <person name="Richardson P."/>
        </authorList>
    </citation>
    <scope>NUCLEOTIDE SEQUENCE [LARGE SCALE GENOMIC DNA]</scope>
    <source>
        <strain evidence="2">MC-1</strain>
    </source>
</reference>
<dbReference type="eggNOG" id="COG5659">
    <property type="taxonomic scope" value="Bacteria"/>
</dbReference>
<sequence>MIFNRPLPFISAFVEEIDGALREQHTHSVGMSVCQRSWFGFCIMAIMLTNSICWAQFERAGLGRYGLGALAWMFRSSKIPWERLFQMSVRVVLRRHGITHGVLVVDDTDKRRAKVTTRISHVHKMRDKSSGGYLFGQQIVFLLLVADMVTIPVGFAFYRPDPARTVWRKEVKAQKRKGILKSKRPVEPARNPDYPTKPELALRLLRQFKQWHAVVQVKAILADALYGAADFVDQGSSLYAGIQCVSQLRKNQKVRFLSRDLTVEEFFQRYPGVTGRLPVRGGENRAIVFRSARIHVKAHGVKRFVIALKYDGEQDYRYLFASDLTWRTEDILKVFTLRWLIEVFFQDWKAHEGWGNLTKLQGDEGSSQGLILSLMVDHCLLVQPDQLAQLKHKQPAFTVGSLINHIKADNLVALIHDLLNANAPEQELTQLADVLAKQFRLNLSEKHMVGRDLGRQAPSASLKYKTALA</sequence>
<dbReference type="KEGG" id="mgm:Mmc1_1595"/>
<keyword evidence="7" id="KW-1185">Reference proteome</keyword>
<gene>
    <name evidence="2" type="ordered locus">Mmc1_0116</name>
    <name evidence="3" type="ordered locus">Mmc1_1595</name>
    <name evidence="4" type="ordered locus">Mmc1_2836</name>
    <name evidence="5" type="ordered locus">Mmc1_3219</name>
    <name evidence="6" type="ordered locus">Mmc1_3441</name>
</gene>
<dbReference type="InterPro" id="IPR012337">
    <property type="entry name" value="RNaseH-like_sf"/>
</dbReference>
<dbReference type="InterPro" id="IPR038721">
    <property type="entry name" value="IS701-like_DDE_dom"/>
</dbReference>
<evidence type="ECO:0000313" key="4">
    <source>
        <dbReference type="EMBL" id="ABK45329.1"/>
    </source>
</evidence>
<reference evidence="2 7" key="3">
    <citation type="journal article" date="2012" name="Int. J. Syst. Evol. Microbiol.">
        <title>Magnetococcus marinus gen. nov., sp. nov., a marine, magnetotactic bacterium that represents a novel lineage (Magnetococcaceae fam. nov.; Magnetococcales ord. nov.) at the base of the Alphaproteobacteria.</title>
        <authorList>
            <person name="Bazylinski D.A."/>
            <person name="Williams T.J."/>
            <person name="Lefevre C.T."/>
            <person name="Berg R.J."/>
            <person name="Zhang C.L."/>
            <person name="Bowser S.S."/>
            <person name="Dean A.J."/>
            <person name="Beveridge T.J."/>
        </authorList>
    </citation>
    <scope>NUCLEOTIDE SEQUENCE [LARGE SCALE GENOMIC DNA]</scope>
    <source>
        <strain evidence="7">ATCC BAA-1437 / JCM 17883 / MC-1</strain>
        <strain evidence="2">MC-1</strain>
    </source>
</reference>
<dbReference type="KEGG" id="mgm:Mmc1_0116"/>
<evidence type="ECO:0000313" key="6">
    <source>
        <dbReference type="EMBL" id="ABK45926.1"/>
    </source>
</evidence>
<dbReference type="KEGG" id="mgm:Mmc1_2836"/>
<dbReference type="EMBL" id="CP000471">
    <property type="protein sequence ID" value="ABK44104.1"/>
    <property type="molecule type" value="Genomic_DNA"/>
</dbReference>
<evidence type="ECO:0000313" key="7">
    <source>
        <dbReference type="Proteomes" id="UP000002586"/>
    </source>
</evidence>
<organism evidence="2 7">
    <name type="scientific">Magnetococcus marinus (strain ATCC BAA-1437 / JCM 17883 / MC-1)</name>
    <dbReference type="NCBI Taxonomy" id="156889"/>
    <lineage>
        <taxon>Bacteria</taxon>
        <taxon>Pseudomonadati</taxon>
        <taxon>Pseudomonadota</taxon>
        <taxon>Magnetococcia</taxon>
        <taxon>Magnetococcales</taxon>
        <taxon>Magnetococcaceae</taxon>
        <taxon>Magnetococcus</taxon>
    </lineage>
</organism>
<dbReference type="EMBL" id="CP000471">
    <property type="protein sequence ID" value="ABK45329.1"/>
    <property type="molecule type" value="Genomic_DNA"/>
</dbReference>
<dbReference type="EMBL" id="CP000471">
    <property type="protein sequence ID" value="ABK45709.1"/>
    <property type="molecule type" value="Genomic_DNA"/>
</dbReference>